<dbReference type="EMBL" id="LAEV01001306">
    <property type="protein sequence ID" value="KKA28456.1"/>
    <property type="molecule type" value="Genomic_DNA"/>
</dbReference>
<comment type="caution">
    <text evidence="2">The sequence shown here is derived from an EMBL/GenBank/DDBJ whole genome shotgun (WGS) entry which is preliminary data.</text>
</comment>
<evidence type="ECO:0000313" key="3">
    <source>
        <dbReference type="Proteomes" id="UP000033483"/>
    </source>
</evidence>
<dbReference type="OrthoDB" id="5319015at2759"/>
<name>A0A0F4ZEB7_9PEZI</name>
<proteinExistence type="predicted"/>
<accession>A0A0F4ZEB7</accession>
<reference evidence="2 3" key="1">
    <citation type="submission" date="2015-03" db="EMBL/GenBank/DDBJ databases">
        <authorList>
            <person name="Radwan O."/>
            <person name="Al-Naeli F.A."/>
            <person name="Rendon G.A."/>
            <person name="Fields C."/>
        </authorList>
    </citation>
    <scope>NUCLEOTIDE SEQUENCE [LARGE SCALE GENOMIC DNA]</scope>
    <source>
        <strain evidence="2">CR-DP1</strain>
    </source>
</reference>
<evidence type="ECO:0000259" key="1">
    <source>
        <dbReference type="Pfam" id="PF23868"/>
    </source>
</evidence>
<dbReference type="PANTHER" id="PTHR38644:SF1">
    <property type="entry name" value="EXPRESSED PROTEIN"/>
    <property type="match status" value="1"/>
</dbReference>
<sequence>MTLRLSARLPYSCRKRLTAQFFPRTRLFFSDNSRHAFSSSTRHLSQEAPTANDARAELLSLLQDFRAHAAGHSSLTQLQLAISGLQQPAGDEVIRVAVLGVANGKSAQTAKTLVHALLADPLSEEQQWERKLMDHDPKRSLVVRVGKATEGQAASLISRPNDLNELHISTPFWDKHNIEFLLIEDSRLSMPSASELSHEGLLDVPAAMGGQTLITPVHKSLAVTDGILGASTLGNIEVLRDSSSTLAAVNLPGFPTITESLPFVPLDVHKGMDGIRLFRSSPTNSMKYEKSWSQSNIHLIRDWILAGAKSSPQETKAAVRTLIAGIIERTEHSIQAAEASVTPIALAKTDPELVTLQNALAEWSESAHTELRDELDRAFGGRRWQQLKWWKLFWRVDDVGLFTSEILHERFLPRADKSMIFLAGRISEGVPDGAVSYSQPMSVVVASETASHSSRDPITPEEAAKRAPKWPTHIAFTRRYLQNETVPALQALAQKLVVQALSTSGLSGSLGALLYASQFSVYEAGSVVALGTVLSLGHMQRKWDKARQFWEGDVREEGRKAVRAAEKSMGDVLERKPVDQTLDTAAVHDCSVVKTILEKTKEALSKLQ</sequence>
<dbReference type="Proteomes" id="UP000033483">
    <property type="component" value="Unassembled WGS sequence"/>
</dbReference>
<dbReference type="Pfam" id="PF23867">
    <property type="entry name" value="Mmc1_N"/>
    <property type="match status" value="1"/>
</dbReference>
<dbReference type="InterPro" id="IPR056196">
    <property type="entry name" value="Mmc1_C"/>
</dbReference>
<keyword evidence="3" id="KW-1185">Reference proteome</keyword>
<protein>
    <recommendedName>
        <fullName evidence="1">Mmc1 C-terminal domain-containing protein</fullName>
    </recommendedName>
</protein>
<dbReference type="Pfam" id="PF23868">
    <property type="entry name" value="Mmc1_C"/>
    <property type="match status" value="1"/>
</dbReference>
<dbReference type="AlphaFoldDB" id="A0A0F4ZEB7"/>
<feature type="domain" description="Mmc1 C-terminal" evidence="1">
    <location>
        <begin position="357"/>
        <end position="559"/>
    </location>
</feature>
<gene>
    <name evidence="2" type="ORF">TD95_002588</name>
</gene>
<evidence type="ECO:0000313" key="2">
    <source>
        <dbReference type="EMBL" id="KKA28456.1"/>
    </source>
</evidence>
<dbReference type="PANTHER" id="PTHR38644">
    <property type="entry name" value="EXPRESSED PROTEIN"/>
    <property type="match status" value="1"/>
</dbReference>
<organism evidence="2 3">
    <name type="scientific">Thielaviopsis punctulata</name>
    <dbReference type="NCBI Taxonomy" id="72032"/>
    <lineage>
        <taxon>Eukaryota</taxon>
        <taxon>Fungi</taxon>
        <taxon>Dikarya</taxon>
        <taxon>Ascomycota</taxon>
        <taxon>Pezizomycotina</taxon>
        <taxon>Sordariomycetes</taxon>
        <taxon>Hypocreomycetidae</taxon>
        <taxon>Microascales</taxon>
        <taxon>Ceratocystidaceae</taxon>
        <taxon>Thielaviopsis</taxon>
    </lineage>
</organism>